<accession>A0A369A1R2</accession>
<reference evidence="3 4" key="1">
    <citation type="submission" date="2018-07" db="EMBL/GenBank/DDBJ databases">
        <title>Genomic Encyclopedia of Type Strains, Phase IV (KMG-IV): sequencing the most valuable type-strain genomes for metagenomic binning, comparative biology and taxonomic classification.</title>
        <authorList>
            <person name="Goeker M."/>
        </authorList>
    </citation>
    <scope>NUCLEOTIDE SEQUENCE [LARGE SCALE GENOMIC DNA]</scope>
    <source>
        <strain evidence="3 4">DSM 21410</strain>
    </source>
</reference>
<gene>
    <name evidence="3" type="ORF">DES35_10455</name>
</gene>
<name>A0A369A1R2_9FLAO</name>
<dbReference type="GO" id="GO:0005829">
    <property type="term" value="C:cytosol"/>
    <property type="evidence" value="ECO:0007669"/>
    <property type="project" value="TreeGrafter"/>
</dbReference>
<dbReference type="AlphaFoldDB" id="A0A369A1R2"/>
<sequence>MKVLAIRFSSMGDVALVAAAAKAWLSANQKNELLVCSRPQFKPLFEPIERCEFFPADLNKDYKGLNGMKMLADQLVNYFDFDLVADLHDNLRSRVLSTFFRFQGFQISRINKGRSEKRKLTRRKNKLLYPLAHTVDRYLDALPGKVLWQDIYLPVYVATGNQISSGSLKVGIAPYAKHRVKQWSESKFAELVRLLGENQIECIVFGSQDEKRNFRNLFPDSAQYIQIPAIQGLAEEIQLMTSLDAFVALDSFNMHLAYLCGLPVVSIWGPTHPYIGFGPLGISKNFIVQKELECRPCSAFGQKKCFRGDHACMESITTEQVFQQVKKALETRRQQSTQAGRTSPP</sequence>
<comment type="caution">
    <text evidence="3">The sequence shown here is derived from an EMBL/GenBank/DDBJ whole genome shotgun (WGS) entry which is preliminary data.</text>
</comment>
<dbReference type="Gene3D" id="3.40.50.2000">
    <property type="entry name" value="Glycogen Phosphorylase B"/>
    <property type="match status" value="2"/>
</dbReference>
<dbReference type="Proteomes" id="UP000253517">
    <property type="component" value="Unassembled WGS sequence"/>
</dbReference>
<evidence type="ECO:0000256" key="1">
    <source>
        <dbReference type="ARBA" id="ARBA00022676"/>
    </source>
</evidence>
<dbReference type="GO" id="GO:0009244">
    <property type="term" value="P:lipopolysaccharide core region biosynthetic process"/>
    <property type="evidence" value="ECO:0007669"/>
    <property type="project" value="TreeGrafter"/>
</dbReference>
<keyword evidence="2 3" id="KW-0808">Transferase</keyword>
<dbReference type="PANTHER" id="PTHR30160">
    <property type="entry name" value="TETRAACYLDISACCHARIDE 4'-KINASE-RELATED"/>
    <property type="match status" value="1"/>
</dbReference>
<dbReference type="EMBL" id="QPJS01000004">
    <property type="protein sequence ID" value="RCX02296.1"/>
    <property type="molecule type" value="Genomic_DNA"/>
</dbReference>
<dbReference type="RefSeq" id="WP_084180226.1">
    <property type="nucleotide sequence ID" value="NZ_BHZF01000006.1"/>
</dbReference>
<organism evidence="3 4">
    <name type="scientific">Schleiferia thermophila</name>
    <dbReference type="NCBI Taxonomy" id="884107"/>
    <lineage>
        <taxon>Bacteria</taxon>
        <taxon>Pseudomonadati</taxon>
        <taxon>Bacteroidota</taxon>
        <taxon>Flavobacteriia</taxon>
        <taxon>Flavobacteriales</taxon>
        <taxon>Schleiferiaceae</taxon>
        <taxon>Schleiferia</taxon>
    </lineage>
</organism>
<keyword evidence="4" id="KW-1185">Reference proteome</keyword>
<evidence type="ECO:0000256" key="2">
    <source>
        <dbReference type="ARBA" id="ARBA00022679"/>
    </source>
</evidence>
<dbReference type="InterPro" id="IPR002201">
    <property type="entry name" value="Glyco_trans_9"/>
</dbReference>
<dbReference type="Pfam" id="PF01075">
    <property type="entry name" value="Glyco_transf_9"/>
    <property type="match status" value="1"/>
</dbReference>
<proteinExistence type="predicted"/>
<evidence type="ECO:0000313" key="4">
    <source>
        <dbReference type="Proteomes" id="UP000253517"/>
    </source>
</evidence>
<dbReference type="InterPro" id="IPR051199">
    <property type="entry name" value="LPS_LOS_Heptosyltrfase"/>
</dbReference>
<dbReference type="PANTHER" id="PTHR30160:SF22">
    <property type="entry name" value="LIPOPOLYSACCHARIDE CORE BIOSYNTHESIS PROTEIN"/>
    <property type="match status" value="1"/>
</dbReference>
<dbReference type="CDD" id="cd03789">
    <property type="entry name" value="GT9_LPS_heptosyltransferase"/>
    <property type="match status" value="1"/>
</dbReference>
<protein>
    <submittedName>
        <fullName evidence="3">ADP-heptose:LPS heptosyltransferase</fullName>
    </submittedName>
</protein>
<keyword evidence="1" id="KW-0328">Glycosyltransferase</keyword>
<dbReference type="SUPFAM" id="SSF53756">
    <property type="entry name" value="UDP-Glycosyltransferase/glycogen phosphorylase"/>
    <property type="match status" value="1"/>
</dbReference>
<dbReference type="GO" id="GO:0008713">
    <property type="term" value="F:ADP-heptose-lipopolysaccharide heptosyltransferase activity"/>
    <property type="evidence" value="ECO:0007669"/>
    <property type="project" value="TreeGrafter"/>
</dbReference>
<evidence type="ECO:0000313" key="3">
    <source>
        <dbReference type="EMBL" id="RCX02296.1"/>
    </source>
</evidence>